<dbReference type="OrthoDB" id="8478503at2"/>
<dbReference type="InterPro" id="IPR000620">
    <property type="entry name" value="EamA_dom"/>
</dbReference>
<evidence type="ECO:0000313" key="9">
    <source>
        <dbReference type="Proteomes" id="UP000183447"/>
    </source>
</evidence>
<organism evidence="8 9">
    <name type="scientific">Devosia enhydra</name>
    <dbReference type="NCBI Taxonomy" id="665118"/>
    <lineage>
        <taxon>Bacteria</taxon>
        <taxon>Pseudomonadati</taxon>
        <taxon>Pseudomonadota</taxon>
        <taxon>Alphaproteobacteria</taxon>
        <taxon>Hyphomicrobiales</taxon>
        <taxon>Devosiaceae</taxon>
        <taxon>Devosia</taxon>
    </lineage>
</organism>
<feature type="transmembrane region" description="Helical" evidence="6">
    <location>
        <begin position="118"/>
        <end position="138"/>
    </location>
</feature>
<feature type="transmembrane region" description="Helical" evidence="6">
    <location>
        <begin position="33"/>
        <end position="54"/>
    </location>
</feature>
<comment type="subcellular location">
    <subcellularLocation>
        <location evidence="1">Membrane</location>
        <topology evidence="1">Multi-pass membrane protein</topology>
    </subcellularLocation>
</comment>
<feature type="domain" description="EamA" evidence="7">
    <location>
        <begin position="23"/>
        <end position="134"/>
    </location>
</feature>
<evidence type="ECO:0000256" key="4">
    <source>
        <dbReference type="ARBA" id="ARBA00022989"/>
    </source>
</evidence>
<comment type="similarity">
    <text evidence="2">Belongs to the drug/metabolite transporter (DMT) superfamily. 10 TMS drug/metabolite exporter (DME) (TC 2.A.7.3) family.</text>
</comment>
<dbReference type="PANTHER" id="PTHR22911:SF6">
    <property type="entry name" value="SOLUTE CARRIER FAMILY 35 MEMBER G1"/>
    <property type="match status" value="1"/>
</dbReference>
<feature type="domain" description="EamA" evidence="7">
    <location>
        <begin position="153"/>
        <end position="283"/>
    </location>
</feature>
<dbReference type="EMBL" id="FPKU01000001">
    <property type="protein sequence ID" value="SFZ82833.1"/>
    <property type="molecule type" value="Genomic_DNA"/>
</dbReference>
<evidence type="ECO:0000259" key="7">
    <source>
        <dbReference type="Pfam" id="PF00892"/>
    </source>
</evidence>
<evidence type="ECO:0000256" key="5">
    <source>
        <dbReference type="ARBA" id="ARBA00023136"/>
    </source>
</evidence>
<feature type="transmembrane region" description="Helical" evidence="6">
    <location>
        <begin position="212"/>
        <end position="229"/>
    </location>
</feature>
<feature type="transmembrane region" description="Helical" evidence="6">
    <location>
        <begin position="266"/>
        <end position="284"/>
    </location>
</feature>
<accession>A0A1K2HVL6</accession>
<dbReference type="Pfam" id="PF00892">
    <property type="entry name" value="EamA"/>
    <property type="match status" value="2"/>
</dbReference>
<dbReference type="InterPro" id="IPR037185">
    <property type="entry name" value="EmrE-like"/>
</dbReference>
<evidence type="ECO:0000256" key="1">
    <source>
        <dbReference type="ARBA" id="ARBA00004141"/>
    </source>
</evidence>
<evidence type="ECO:0000256" key="3">
    <source>
        <dbReference type="ARBA" id="ARBA00022692"/>
    </source>
</evidence>
<feature type="transmembrane region" description="Helical" evidence="6">
    <location>
        <begin position="150"/>
        <end position="172"/>
    </location>
</feature>
<keyword evidence="4 6" id="KW-1133">Transmembrane helix</keyword>
<keyword evidence="9" id="KW-1185">Reference proteome</keyword>
<dbReference type="STRING" id="665118.SAMN02983003_1303"/>
<gene>
    <name evidence="8" type="ORF">SAMN02983003_1303</name>
</gene>
<dbReference type="PANTHER" id="PTHR22911">
    <property type="entry name" value="ACYL-MALONYL CONDENSING ENZYME-RELATED"/>
    <property type="match status" value="1"/>
</dbReference>
<feature type="transmembrane region" description="Helical" evidence="6">
    <location>
        <begin position="241"/>
        <end position="260"/>
    </location>
</feature>
<keyword evidence="5 6" id="KW-0472">Membrane</keyword>
<dbReference type="RefSeq" id="WP_072341641.1">
    <property type="nucleotide sequence ID" value="NZ_FPKU01000001.1"/>
</dbReference>
<reference evidence="8 9" key="1">
    <citation type="submission" date="2016-11" db="EMBL/GenBank/DDBJ databases">
        <authorList>
            <person name="Jaros S."/>
            <person name="Januszkiewicz K."/>
            <person name="Wedrychowicz H."/>
        </authorList>
    </citation>
    <scope>NUCLEOTIDE SEQUENCE [LARGE SCALE GENOMIC DNA]</scope>
    <source>
        <strain evidence="8 9">ATCC 23634</strain>
    </source>
</reference>
<feature type="transmembrane region" description="Helical" evidence="6">
    <location>
        <begin position="66"/>
        <end position="87"/>
    </location>
</feature>
<feature type="transmembrane region" description="Helical" evidence="6">
    <location>
        <begin position="93"/>
        <end position="111"/>
    </location>
</feature>
<dbReference type="GO" id="GO:0016020">
    <property type="term" value="C:membrane"/>
    <property type="evidence" value="ECO:0007669"/>
    <property type="project" value="UniProtKB-SubCell"/>
</dbReference>
<dbReference type="SUPFAM" id="SSF103481">
    <property type="entry name" value="Multidrug resistance efflux transporter EmrE"/>
    <property type="match status" value="2"/>
</dbReference>
<proteinExistence type="inferred from homology"/>
<protein>
    <submittedName>
        <fullName evidence="8">EamA-like transporter family protein</fullName>
    </submittedName>
</protein>
<evidence type="ECO:0000313" key="8">
    <source>
        <dbReference type="EMBL" id="SFZ82833.1"/>
    </source>
</evidence>
<evidence type="ECO:0000256" key="6">
    <source>
        <dbReference type="SAM" id="Phobius"/>
    </source>
</evidence>
<name>A0A1K2HVL6_9HYPH</name>
<feature type="transmembrane region" description="Helical" evidence="6">
    <location>
        <begin position="184"/>
        <end position="206"/>
    </location>
</feature>
<evidence type="ECO:0000256" key="2">
    <source>
        <dbReference type="ARBA" id="ARBA00009853"/>
    </source>
</evidence>
<keyword evidence="3 6" id="KW-0812">Transmembrane</keyword>
<dbReference type="AlphaFoldDB" id="A0A1K2HVL6"/>
<sequence>MVGIGFKLASVMVLVSMQGLLKAAEGVPLGQLVFFRAFFAIVPIIIFLALRGELSVGFKTSNPIGHVWRGVVGTGGLSFGILALINLPLPEAVAIGYATPFLIVVFSAIIFKEVVRAYRWTAVLVGLVGVMIIIWPRLTVFDGGLIGPGNPVLGVSAALLGCCFGAGAMLLVRNLVRTERSATIVFYFSAISALIGLATFPFGWVALDWSTTAMLVLAGVAGGVGQILLTESFRHADMSVVAPFDYSSLLISIAIGYVIFGDVPTWQMLLGGMVVVGSGLFLIFREHRSSRLARRPLPPSS</sequence>
<dbReference type="Proteomes" id="UP000183447">
    <property type="component" value="Unassembled WGS sequence"/>
</dbReference>